<evidence type="ECO:0000313" key="8">
    <source>
        <dbReference type="EMBL" id="KAF7785477.1"/>
    </source>
</evidence>
<accession>A0A8T0C3Z6</accession>
<dbReference type="GO" id="GO:0045454">
    <property type="term" value="P:cell redox homeostasis"/>
    <property type="evidence" value="ECO:0007669"/>
    <property type="project" value="TreeGrafter"/>
</dbReference>
<evidence type="ECO:0000256" key="5">
    <source>
        <dbReference type="ARBA" id="ARBA00023136"/>
    </source>
</evidence>
<comment type="caution">
    <text evidence="8">The sequence shown here is derived from an EMBL/GenBank/DDBJ whole genome shotgun (WGS) entry which is preliminary data.</text>
</comment>
<keyword evidence="5 6" id="KW-0472">Membrane</keyword>
<dbReference type="EMBL" id="AHCD03000036">
    <property type="protein sequence ID" value="KAF7785477.1"/>
    <property type="molecule type" value="Genomic_DNA"/>
</dbReference>
<dbReference type="AlphaFoldDB" id="A0A8T0C3Z6"/>
<dbReference type="PANTHER" id="PTHR32234:SF0">
    <property type="entry name" value="THIOL:DISULFIDE INTERCHANGE PROTEIN DSBD"/>
    <property type="match status" value="1"/>
</dbReference>
<sequence length="250" mass="26800">MILGHFDRGIDVSIASCAHTLQLNEHTMFDLPLLDALHTAHLSWWLLPLALFSGVLTSFTPCVYPLLPITLATLTRYRTQTLAPLQYCLGFAAIYALLGGIAAWSGGLFGVVASNPWVQVGFANVLIYLALVNKGWLTFPQIPGLRFQGTQGPLLMGMTSALVAAPCTSPVLGGLLLFVATSGQLLFGALLLFSFALGMSSLLLLAGLSSQFLARLPRAGAWLTHIPTTSALLLLLMAQYFLIQAGKSWL</sequence>
<comment type="subcellular location">
    <subcellularLocation>
        <location evidence="1">Membrane</location>
        <topology evidence="1">Multi-pass membrane protein</topology>
    </subcellularLocation>
</comment>
<keyword evidence="4 6" id="KW-1133">Transmembrane helix</keyword>
<evidence type="ECO:0000256" key="2">
    <source>
        <dbReference type="ARBA" id="ARBA00022692"/>
    </source>
</evidence>
<dbReference type="GO" id="GO:0017004">
    <property type="term" value="P:cytochrome complex assembly"/>
    <property type="evidence" value="ECO:0007669"/>
    <property type="project" value="UniProtKB-KW"/>
</dbReference>
<dbReference type="GO" id="GO:0015035">
    <property type="term" value="F:protein-disulfide reductase activity"/>
    <property type="evidence" value="ECO:0007669"/>
    <property type="project" value="TreeGrafter"/>
</dbReference>
<protein>
    <submittedName>
        <fullName evidence="8">Thiol:disulfide interchange protein DsbD</fullName>
    </submittedName>
</protein>
<feature type="domain" description="Cytochrome C biogenesis protein transmembrane" evidence="7">
    <location>
        <begin position="44"/>
        <end position="242"/>
    </location>
</feature>
<evidence type="ECO:0000259" key="7">
    <source>
        <dbReference type="Pfam" id="PF02683"/>
    </source>
</evidence>
<dbReference type="InterPro" id="IPR003834">
    <property type="entry name" value="Cyt_c_assmbl_TM_dom"/>
</dbReference>
<feature type="transmembrane region" description="Helical" evidence="6">
    <location>
        <begin position="185"/>
        <end position="208"/>
    </location>
</feature>
<dbReference type="PANTHER" id="PTHR32234">
    <property type="entry name" value="THIOL:DISULFIDE INTERCHANGE PROTEIN DSBD"/>
    <property type="match status" value="1"/>
</dbReference>
<evidence type="ECO:0000256" key="4">
    <source>
        <dbReference type="ARBA" id="ARBA00022989"/>
    </source>
</evidence>
<evidence type="ECO:0000313" key="9">
    <source>
        <dbReference type="Proteomes" id="UP000016480"/>
    </source>
</evidence>
<reference evidence="8 9" key="1">
    <citation type="journal article" date="2012" name="J. Bacteriol.">
        <title>Genome sequence of the cycloprodigiosin-producing bacterial strain Pseudoalteromonas rubra ATCC 29570(T).</title>
        <authorList>
            <person name="Xie B.B."/>
            <person name="Shu Y.L."/>
            <person name="Qin Q.L."/>
            <person name="Rong J.C."/>
            <person name="Zhang X.Y."/>
            <person name="Chen X.L."/>
            <person name="Zhou B.C."/>
            <person name="Zhang Y.Z."/>
        </authorList>
    </citation>
    <scope>NUCLEOTIDE SEQUENCE [LARGE SCALE GENOMIC DNA]</scope>
    <source>
        <strain evidence="8 9">DSM 6842</strain>
    </source>
</reference>
<feature type="transmembrane region" description="Helical" evidence="6">
    <location>
        <begin position="220"/>
        <end position="243"/>
    </location>
</feature>
<name>A0A8T0C3Z6_9GAMM</name>
<feature type="transmembrane region" description="Helical" evidence="6">
    <location>
        <begin position="87"/>
        <end position="111"/>
    </location>
</feature>
<keyword evidence="3" id="KW-0201">Cytochrome c-type biogenesis</keyword>
<dbReference type="Pfam" id="PF02683">
    <property type="entry name" value="DsbD_TM"/>
    <property type="match status" value="1"/>
</dbReference>
<evidence type="ECO:0000256" key="3">
    <source>
        <dbReference type="ARBA" id="ARBA00022748"/>
    </source>
</evidence>
<gene>
    <name evidence="8" type="primary">dsbD</name>
    <name evidence="8" type="ORF">PRUB_a4144</name>
</gene>
<dbReference type="GO" id="GO:0016020">
    <property type="term" value="C:membrane"/>
    <property type="evidence" value="ECO:0007669"/>
    <property type="project" value="UniProtKB-SubCell"/>
</dbReference>
<proteinExistence type="predicted"/>
<feature type="transmembrane region" description="Helical" evidence="6">
    <location>
        <begin position="117"/>
        <end position="133"/>
    </location>
</feature>
<evidence type="ECO:0000256" key="6">
    <source>
        <dbReference type="SAM" id="Phobius"/>
    </source>
</evidence>
<feature type="transmembrane region" description="Helical" evidence="6">
    <location>
        <begin position="42"/>
        <end position="67"/>
    </location>
</feature>
<feature type="transmembrane region" description="Helical" evidence="6">
    <location>
        <begin position="154"/>
        <end position="179"/>
    </location>
</feature>
<organism evidence="8 9">
    <name type="scientific">Pseudoalteromonas rubra</name>
    <dbReference type="NCBI Taxonomy" id="43658"/>
    <lineage>
        <taxon>Bacteria</taxon>
        <taxon>Pseudomonadati</taxon>
        <taxon>Pseudomonadota</taxon>
        <taxon>Gammaproteobacteria</taxon>
        <taxon>Alteromonadales</taxon>
        <taxon>Pseudoalteromonadaceae</taxon>
        <taxon>Pseudoalteromonas</taxon>
    </lineage>
</organism>
<keyword evidence="2 6" id="KW-0812">Transmembrane</keyword>
<evidence type="ECO:0000256" key="1">
    <source>
        <dbReference type="ARBA" id="ARBA00004141"/>
    </source>
</evidence>
<dbReference type="Proteomes" id="UP000016480">
    <property type="component" value="Unassembled WGS sequence"/>
</dbReference>